<accession>A0A8H6HKY3</accession>
<name>A0A8H6HKY3_9AGAR</name>
<gene>
    <name evidence="1" type="ORF">DFP72DRAFT_574565</name>
</gene>
<protein>
    <submittedName>
        <fullName evidence="1">Uncharacterized protein</fullName>
    </submittedName>
</protein>
<proteinExistence type="predicted"/>
<comment type="caution">
    <text evidence="1">The sequence shown here is derived from an EMBL/GenBank/DDBJ whole genome shotgun (WGS) entry which is preliminary data.</text>
</comment>
<sequence>MFSSMNPTRGRSAPPTSSSLPLPLPVPVVPRSGKTPSPTKIFVIVVGFAAGTGPAPPGSSYSHSPSSSLLPPNILSFQYSPPSESPSFFLLVALAFAFRFRAFPPSSECFFALAGPDFLNLNRPGSPGVGTHTCSSIRICTGFINTPNALSPKFVGKCLVCAT</sequence>
<evidence type="ECO:0000313" key="2">
    <source>
        <dbReference type="Proteomes" id="UP000521943"/>
    </source>
</evidence>
<organism evidence="1 2">
    <name type="scientific">Ephemerocybe angulata</name>
    <dbReference type="NCBI Taxonomy" id="980116"/>
    <lineage>
        <taxon>Eukaryota</taxon>
        <taxon>Fungi</taxon>
        <taxon>Dikarya</taxon>
        <taxon>Basidiomycota</taxon>
        <taxon>Agaricomycotina</taxon>
        <taxon>Agaricomycetes</taxon>
        <taxon>Agaricomycetidae</taxon>
        <taxon>Agaricales</taxon>
        <taxon>Agaricineae</taxon>
        <taxon>Psathyrellaceae</taxon>
        <taxon>Ephemerocybe</taxon>
    </lineage>
</organism>
<reference evidence="1 2" key="1">
    <citation type="submission" date="2020-07" db="EMBL/GenBank/DDBJ databases">
        <title>Comparative genomics of pyrophilous fungi reveals a link between fire events and developmental genes.</title>
        <authorList>
            <consortium name="DOE Joint Genome Institute"/>
            <person name="Steindorff A.S."/>
            <person name="Carver A."/>
            <person name="Calhoun S."/>
            <person name="Stillman K."/>
            <person name="Liu H."/>
            <person name="Lipzen A."/>
            <person name="Pangilinan J."/>
            <person name="Labutti K."/>
            <person name="Bruns T.D."/>
            <person name="Grigoriev I.V."/>
        </authorList>
    </citation>
    <scope>NUCLEOTIDE SEQUENCE [LARGE SCALE GENOMIC DNA]</scope>
    <source>
        <strain evidence="1 2">CBS 144469</strain>
    </source>
</reference>
<dbReference type="Proteomes" id="UP000521943">
    <property type="component" value="Unassembled WGS sequence"/>
</dbReference>
<dbReference type="AlphaFoldDB" id="A0A8H6HKY3"/>
<keyword evidence="2" id="KW-1185">Reference proteome</keyword>
<evidence type="ECO:0000313" key="1">
    <source>
        <dbReference type="EMBL" id="KAF6748346.1"/>
    </source>
</evidence>
<dbReference type="EMBL" id="JACGCI010000071">
    <property type="protein sequence ID" value="KAF6748346.1"/>
    <property type="molecule type" value="Genomic_DNA"/>
</dbReference>